<organism evidence="1 2">
    <name type="scientific">Pseudoalteromonas lipolytica</name>
    <dbReference type="NCBI Taxonomy" id="570156"/>
    <lineage>
        <taxon>Bacteria</taxon>
        <taxon>Pseudomonadati</taxon>
        <taxon>Pseudomonadota</taxon>
        <taxon>Gammaproteobacteria</taxon>
        <taxon>Alteromonadales</taxon>
        <taxon>Pseudoalteromonadaceae</taxon>
        <taxon>Pseudoalteromonas</taxon>
    </lineage>
</organism>
<gene>
    <name evidence="1" type="ORF">AOG27_15150</name>
</gene>
<dbReference type="OrthoDB" id="6294006at2"/>
<dbReference type="RefSeq" id="WP_054553849.1">
    <property type="nucleotide sequence ID" value="NZ_LJTC01000010.1"/>
</dbReference>
<evidence type="ECO:0000313" key="1">
    <source>
        <dbReference type="EMBL" id="KPM82645.1"/>
    </source>
</evidence>
<evidence type="ECO:0000313" key="2">
    <source>
        <dbReference type="Proteomes" id="UP000050378"/>
    </source>
</evidence>
<reference evidence="1 2" key="1">
    <citation type="submission" date="2015-09" db="EMBL/GenBank/DDBJ databases">
        <title>Draft Genome Sequence of Pseudoalteromonas lipolytica UCD-48B.</title>
        <authorList>
            <person name="Krusor M."/>
            <person name="Coil D.A."/>
            <person name="Lang J.M."/>
            <person name="Eisen J.A."/>
            <person name="Alexiev A."/>
        </authorList>
    </citation>
    <scope>NUCLEOTIDE SEQUENCE [LARGE SCALE GENOMIC DNA]</scope>
    <source>
        <strain evidence="1 2">UCD-48B</strain>
    </source>
</reference>
<name>A0A0P7D2S4_9GAMM</name>
<dbReference type="EMBL" id="LJTC01000010">
    <property type="protein sequence ID" value="KPM82645.1"/>
    <property type="molecule type" value="Genomic_DNA"/>
</dbReference>
<dbReference type="AlphaFoldDB" id="A0A0P7D2S4"/>
<comment type="caution">
    <text evidence="1">The sequence shown here is derived from an EMBL/GenBank/DDBJ whole genome shotgun (WGS) entry which is preliminary data.</text>
</comment>
<dbReference type="Pfam" id="PF12375">
    <property type="entry name" value="DUF3653"/>
    <property type="match status" value="1"/>
</dbReference>
<dbReference type="Proteomes" id="UP000050378">
    <property type="component" value="Unassembled WGS sequence"/>
</dbReference>
<dbReference type="InterPro" id="IPR021077">
    <property type="entry name" value="Phage_phi-Lf_Orf112"/>
</dbReference>
<protein>
    <submittedName>
        <fullName evidence="1">Uncharacterized protein</fullName>
    </submittedName>
</protein>
<proteinExistence type="predicted"/>
<dbReference type="PATRIC" id="fig|570156.3.peg.4116"/>
<accession>A0A0P7D2S4</accession>
<sequence>MTNFKQLLFRAGFMSFGRLDRRAAMEFLSINTERTLERWIANDNPCPRAVKLLQQRIDGAVSNHKSWDGFYICRDGYLWTPHGKRYDSNFINKIEFLQRSVRYNESHVDALQAQIEHLYDLVEASETLKIIGNDLIKMSDQLALKDIVLKYGDKKTA</sequence>